<evidence type="ECO:0000259" key="5">
    <source>
        <dbReference type="Pfam" id="PF01343"/>
    </source>
</evidence>
<dbReference type="Pfam" id="PF01343">
    <property type="entry name" value="Peptidase_S49"/>
    <property type="match status" value="1"/>
</dbReference>
<evidence type="ECO:0000256" key="3">
    <source>
        <dbReference type="ARBA" id="ARBA00022801"/>
    </source>
</evidence>
<comment type="similarity">
    <text evidence="1">Belongs to the peptidase S49 family.</text>
</comment>
<evidence type="ECO:0000313" key="7">
    <source>
        <dbReference type="Proteomes" id="UP000008544"/>
    </source>
</evidence>
<evidence type="ECO:0000256" key="2">
    <source>
        <dbReference type="ARBA" id="ARBA00022670"/>
    </source>
</evidence>
<dbReference type="OrthoDB" id="9764363at2"/>
<dbReference type="EMBL" id="CP000860">
    <property type="protein sequence ID" value="ACA60666.1"/>
    <property type="molecule type" value="Genomic_DNA"/>
</dbReference>
<dbReference type="RefSeq" id="WP_012303241.1">
    <property type="nucleotide sequence ID" value="NC_010424.1"/>
</dbReference>
<dbReference type="Proteomes" id="UP000008544">
    <property type="component" value="Chromosome"/>
</dbReference>
<dbReference type="GO" id="GO:0006508">
    <property type="term" value="P:proteolysis"/>
    <property type="evidence" value="ECO:0007669"/>
    <property type="project" value="UniProtKB-KW"/>
</dbReference>
<dbReference type="GO" id="GO:0008236">
    <property type="term" value="F:serine-type peptidase activity"/>
    <property type="evidence" value="ECO:0007669"/>
    <property type="project" value="UniProtKB-KW"/>
</dbReference>
<organism evidence="6 7">
    <name type="scientific">Desulforudis audaxviator (strain MP104C)</name>
    <dbReference type="NCBI Taxonomy" id="477974"/>
    <lineage>
        <taxon>Bacteria</taxon>
        <taxon>Bacillati</taxon>
        <taxon>Bacillota</taxon>
        <taxon>Clostridia</taxon>
        <taxon>Thermoanaerobacterales</taxon>
        <taxon>Candidatus Desulforudaceae</taxon>
        <taxon>Candidatus Desulforudis</taxon>
    </lineage>
</organism>
<name>B1I6Q3_DESAP</name>
<evidence type="ECO:0000256" key="1">
    <source>
        <dbReference type="ARBA" id="ARBA00008683"/>
    </source>
</evidence>
<dbReference type="AlphaFoldDB" id="B1I6Q3"/>
<dbReference type="PANTHER" id="PTHR42987:SF4">
    <property type="entry name" value="PROTEASE SOHB-RELATED"/>
    <property type="match status" value="1"/>
</dbReference>
<proteinExistence type="inferred from homology"/>
<dbReference type="NCBIfam" id="TIGR00706">
    <property type="entry name" value="SppA_dom"/>
    <property type="match status" value="1"/>
</dbReference>
<sequence length="299" mass="31796">MRQKILAGVILGVVVLSLILVAVLGSRTGPEGRRATGEQIGLIRIEGMIIGGTEGSFFGLGGAEEITAQIQEAADNPNIRAVVLRLNSPGGSAAASQEISEAVVRLREAGKPVVVSMGDTSASGAYWIACHADAIVANPATITGSIGVIIQTTHLTDLYDMLGIETETFKSGPHKDMGSPDRVPTPEERAIFQGMVDDIYAQFVAVVARGRNMPEDQVRKLADGRIFTGRQAYELGLVDQLGDLQDAVRAAAELGGLDPDAPVVELGRRPFFRDFWGGLSSLLRPQTSWLLTAPPVEQR</sequence>
<protein>
    <submittedName>
        <fullName evidence="6">Signal peptide peptidase SppA, 36K type</fullName>
    </submittedName>
</protein>
<dbReference type="HOGENOM" id="CLU_046540_0_2_9"/>
<dbReference type="KEGG" id="dau:Daud_2179"/>
<evidence type="ECO:0000256" key="4">
    <source>
        <dbReference type="ARBA" id="ARBA00022825"/>
    </source>
</evidence>
<dbReference type="CDD" id="cd07023">
    <property type="entry name" value="S49_Sppa_N_C"/>
    <property type="match status" value="1"/>
</dbReference>
<keyword evidence="7" id="KW-1185">Reference proteome</keyword>
<dbReference type="PANTHER" id="PTHR42987">
    <property type="entry name" value="PEPTIDASE S49"/>
    <property type="match status" value="1"/>
</dbReference>
<dbReference type="STRING" id="477974.Daud_2179"/>
<reference evidence="7" key="1">
    <citation type="submission" date="2007-10" db="EMBL/GenBank/DDBJ databases">
        <title>Complete sequence of chromosome of Desulforudis audaxviator MP104C.</title>
        <authorList>
            <person name="Copeland A."/>
            <person name="Lucas S."/>
            <person name="Lapidus A."/>
            <person name="Barry K."/>
            <person name="Glavina del Rio T."/>
            <person name="Dalin E."/>
            <person name="Tice H."/>
            <person name="Bruce D."/>
            <person name="Pitluck S."/>
            <person name="Lowry S.R."/>
            <person name="Larimer F."/>
            <person name="Land M.L."/>
            <person name="Hauser L."/>
            <person name="Kyrpides N."/>
            <person name="Ivanova N.N."/>
            <person name="Richardson P."/>
        </authorList>
    </citation>
    <scope>NUCLEOTIDE SEQUENCE [LARGE SCALE GENOMIC DNA]</scope>
    <source>
        <strain evidence="7">MP104C</strain>
    </source>
</reference>
<keyword evidence="3" id="KW-0378">Hydrolase</keyword>
<dbReference type="InterPro" id="IPR004635">
    <property type="entry name" value="Pept_S49_SppA"/>
</dbReference>
<evidence type="ECO:0000313" key="6">
    <source>
        <dbReference type="EMBL" id="ACA60666.1"/>
    </source>
</evidence>
<accession>B1I6Q3</accession>
<dbReference type="InterPro" id="IPR047272">
    <property type="entry name" value="S49_SppA_C"/>
</dbReference>
<keyword evidence="2" id="KW-0645">Protease</keyword>
<dbReference type="Gene3D" id="3.90.226.10">
    <property type="entry name" value="2-enoyl-CoA Hydratase, Chain A, domain 1"/>
    <property type="match status" value="2"/>
</dbReference>
<dbReference type="InterPro" id="IPR029045">
    <property type="entry name" value="ClpP/crotonase-like_dom_sf"/>
</dbReference>
<dbReference type="InterPro" id="IPR002142">
    <property type="entry name" value="Peptidase_S49"/>
</dbReference>
<gene>
    <name evidence="6" type="ordered locus">Daud_2179</name>
</gene>
<feature type="domain" description="Peptidase S49" evidence="5">
    <location>
        <begin position="106"/>
        <end position="256"/>
    </location>
</feature>
<keyword evidence="4" id="KW-0720">Serine protease</keyword>
<reference evidence="6 7" key="2">
    <citation type="journal article" date="2008" name="Science">
        <title>Environmental genomics reveals a single-species ecosystem deep within Earth.</title>
        <authorList>
            <person name="Chivian D."/>
            <person name="Brodie E.L."/>
            <person name="Alm E.J."/>
            <person name="Culley D.E."/>
            <person name="Dehal P.S."/>
            <person name="Desantis T.Z."/>
            <person name="Gihring T.M."/>
            <person name="Lapidus A."/>
            <person name="Lin L.H."/>
            <person name="Lowry S.R."/>
            <person name="Moser D.P."/>
            <person name="Richardson P.M."/>
            <person name="Southam G."/>
            <person name="Wanger G."/>
            <person name="Pratt L.M."/>
            <person name="Andersen G.L."/>
            <person name="Hazen T.C."/>
            <person name="Brockman F.J."/>
            <person name="Arkin A.P."/>
            <person name="Onstott T.C."/>
        </authorList>
    </citation>
    <scope>NUCLEOTIDE SEQUENCE [LARGE SCALE GENOMIC DNA]</scope>
    <source>
        <strain evidence="6 7">MP104C</strain>
    </source>
</reference>
<dbReference type="eggNOG" id="COG0616">
    <property type="taxonomic scope" value="Bacteria"/>
</dbReference>
<dbReference type="SUPFAM" id="SSF52096">
    <property type="entry name" value="ClpP/crotonase"/>
    <property type="match status" value="1"/>
</dbReference>